<evidence type="ECO:0000313" key="7">
    <source>
        <dbReference type="RefSeq" id="XP_003744184.1"/>
    </source>
</evidence>
<dbReference type="Gene3D" id="1.10.287.110">
    <property type="entry name" value="DnaJ domain"/>
    <property type="match status" value="1"/>
</dbReference>
<keyword evidence="6" id="KW-1185">Reference proteome</keyword>
<comment type="similarity">
    <text evidence="1">Belongs to the DPH4 family.</text>
</comment>
<dbReference type="RefSeq" id="XP_003744184.1">
    <property type="nucleotide sequence ID" value="XM_003744136.1"/>
</dbReference>
<reference evidence="7" key="1">
    <citation type="submission" date="2025-08" db="UniProtKB">
        <authorList>
            <consortium name="RefSeq"/>
        </authorList>
    </citation>
    <scope>IDENTIFICATION</scope>
</reference>
<evidence type="ECO:0000256" key="1">
    <source>
        <dbReference type="ARBA" id="ARBA00006169"/>
    </source>
</evidence>
<gene>
    <name evidence="7" type="primary">LOC100899472</name>
</gene>
<sequence length="129" mass="14421">MDKYSLLGLSRDCTEEEIRNAYKRLALKCHPDKPTGDRETFSSLEQAYKTLSEPSARASYDNELANASKLMHPVWQAVNLDDMELLDDSYRMDCRCGASLQAGKQSLVNLPALIECNDCSTMVRVDPAA</sequence>
<dbReference type="Pfam" id="PF05207">
    <property type="entry name" value="Zn_ribbon_CSL"/>
    <property type="match status" value="1"/>
</dbReference>
<dbReference type="KEGG" id="goe:100899472"/>
<dbReference type="PANTHER" id="PTHR45255">
    <property type="entry name" value="DNAJ HOMOLOG SUBFAMILY C MEMBER 24"/>
    <property type="match status" value="1"/>
</dbReference>
<dbReference type="SMART" id="SM00271">
    <property type="entry name" value="DnaJ"/>
    <property type="match status" value="1"/>
</dbReference>
<dbReference type="Proteomes" id="UP000694867">
    <property type="component" value="Unplaced"/>
</dbReference>
<evidence type="ECO:0000256" key="2">
    <source>
        <dbReference type="ARBA" id="ARBA00022723"/>
    </source>
</evidence>
<evidence type="ECO:0000256" key="3">
    <source>
        <dbReference type="ARBA" id="ARBA00022833"/>
    </source>
</evidence>
<dbReference type="PANTHER" id="PTHR45255:SF1">
    <property type="entry name" value="DNAJ HOMOLOG SUBFAMILY C MEMBER 24"/>
    <property type="match status" value="1"/>
</dbReference>
<evidence type="ECO:0000256" key="4">
    <source>
        <dbReference type="ARBA" id="ARBA00023004"/>
    </source>
</evidence>
<dbReference type="SUPFAM" id="SSF144217">
    <property type="entry name" value="CSL zinc finger"/>
    <property type="match status" value="1"/>
</dbReference>
<dbReference type="InterPro" id="IPR007872">
    <property type="entry name" value="DPH_MB_dom"/>
</dbReference>
<dbReference type="PROSITE" id="PS50076">
    <property type="entry name" value="DNAJ_2"/>
    <property type="match status" value="1"/>
</dbReference>
<dbReference type="InterPro" id="IPR036869">
    <property type="entry name" value="J_dom_sf"/>
</dbReference>
<dbReference type="CDD" id="cd06257">
    <property type="entry name" value="DnaJ"/>
    <property type="match status" value="1"/>
</dbReference>
<dbReference type="AlphaFoldDB" id="A0AAJ6QU52"/>
<keyword evidence="2" id="KW-0479">Metal-binding</keyword>
<dbReference type="GeneID" id="100899472"/>
<dbReference type="Pfam" id="PF00226">
    <property type="entry name" value="DnaJ"/>
    <property type="match status" value="1"/>
</dbReference>
<dbReference type="Gene3D" id="3.10.660.10">
    <property type="entry name" value="DPH Zinc finger"/>
    <property type="match status" value="1"/>
</dbReference>
<feature type="domain" description="J" evidence="5">
    <location>
        <begin position="2"/>
        <end position="64"/>
    </location>
</feature>
<keyword evidence="3" id="KW-0862">Zinc</keyword>
<dbReference type="GO" id="GO:0001671">
    <property type="term" value="F:ATPase activator activity"/>
    <property type="evidence" value="ECO:0007669"/>
    <property type="project" value="TreeGrafter"/>
</dbReference>
<evidence type="ECO:0000313" key="6">
    <source>
        <dbReference type="Proteomes" id="UP000694867"/>
    </source>
</evidence>
<dbReference type="InterPro" id="IPR036671">
    <property type="entry name" value="DPH_MB_sf"/>
</dbReference>
<dbReference type="PRINTS" id="PR00625">
    <property type="entry name" value="JDOMAIN"/>
</dbReference>
<evidence type="ECO:0000259" key="5">
    <source>
        <dbReference type="PROSITE" id="PS50076"/>
    </source>
</evidence>
<name>A0AAJ6QU52_9ACAR</name>
<dbReference type="InterPro" id="IPR001623">
    <property type="entry name" value="DnaJ_domain"/>
</dbReference>
<proteinExistence type="inferred from homology"/>
<keyword evidence="4" id="KW-0408">Iron</keyword>
<accession>A0AAJ6QU52</accession>
<protein>
    <submittedName>
        <fullName evidence="7">Diphthamide biosynthesis protein 4</fullName>
    </submittedName>
</protein>
<dbReference type="SUPFAM" id="SSF46565">
    <property type="entry name" value="Chaperone J-domain"/>
    <property type="match status" value="1"/>
</dbReference>
<organism evidence="6 7">
    <name type="scientific">Galendromus occidentalis</name>
    <name type="common">western predatory mite</name>
    <dbReference type="NCBI Taxonomy" id="34638"/>
    <lineage>
        <taxon>Eukaryota</taxon>
        <taxon>Metazoa</taxon>
        <taxon>Ecdysozoa</taxon>
        <taxon>Arthropoda</taxon>
        <taxon>Chelicerata</taxon>
        <taxon>Arachnida</taxon>
        <taxon>Acari</taxon>
        <taxon>Parasitiformes</taxon>
        <taxon>Mesostigmata</taxon>
        <taxon>Gamasina</taxon>
        <taxon>Phytoseioidea</taxon>
        <taxon>Phytoseiidae</taxon>
        <taxon>Typhlodrominae</taxon>
        <taxon>Galendromus</taxon>
    </lineage>
</organism>
<dbReference type="GO" id="GO:0008198">
    <property type="term" value="F:ferrous iron binding"/>
    <property type="evidence" value="ECO:0007669"/>
    <property type="project" value="TreeGrafter"/>
</dbReference>